<evidence type="ECO:0000259" key="1">
    <source>
        <dbReference type="Pfam" id="PF13577"/>
    </source>
</evidence>
<dbReference type="OrthoDB" id="1492465at2"/>
<protein>
    <submittedName>
        <fullName evidence="2">SnoaL-like domain-containing protein</fullName>
    </submittedName>
</protein>
<gene>
    <name evidence="2" type="ORF">SAMN05660991_03906</name>
</gene>
<dbReference type="EMBL" id="FOEE01000014">
    <property type="protein sequence ID" value="SEP20429.1"/>
    <property type="molecule type" value="Genomic_DNA"/>
</dbReference>
<dbReference type="InterPro" id="IPR032710">
    <property type="entry name" value="NTF2-like_dom_sf"/>
</dbReference>
<name>A0A1H8VYG0_9ACTN</name>
<dbReference type="AlphaFoldDB" id="A0A1H8VYG0"/>
<dbReference type="Proteomes" id="UP000198960">
    <property type="component" value="Unassembled WGS sequence"/>
</dbReference>
<evidence type="ECO:0000313" key="3">
    <source>
        <dbReference type="Proteomes" id="UP000198960"/>
    </source>
</evidence>
<keyword evidence="3" id="KW-1185">Reference proteome</keyword>
<dbReference type="STRING" id="673521.SAMN05660991_03906"/>
<feature type="domain" description="SnoaL-like" evidence="1">
    <location>
        <begin position="11"/>
        <end position="134"/>
    </location>
</feature>
<evidence type="ECO:0000313" key="2">
    <source>
        <dbReference type="EMBL" id="SEP20429.1"/>
    </source>
</evidence>
<dbReference type="InterPro" id="IPR037401">
    <property type="entry name" value="SnoaL-like"/>
</dbReference>
<proteinExistence type="predicted"/>
<accession>A0A1H8VYG0</accession>
<dbReference type="SUPFAM" id="SSF54427">
    <property type="entry name" value="NTF2-like"/>
    <property type="match status" value="1"/>
</dbReference>
<sequence>MAAPIEADLARLLAERAIERQLSAYCRAMDRCDADLGRSVFAPDAEADYGDMYRGTGPGFVDFALAAHAAMDAHVHRIGNVSVVVDGDTAGSECYVDARFRVPSPDGPLEIVSSGRYVDRWAGRDGVWVITSRRYLHGIDSMRPLENGMFATGGSRDASDPSYEVLVPPG</sequence>
<organism evidence="2 3">
    <name type="scientific">Trujillonella endophytica</name>
    <dbReference type="NCBI Taxonomy" id="673521"/>
    <lineage>
        <taxon>Bacteria</taxon>
        <taxon>Bacillati</taxon>
        <taxon>Actinomycetota</taxon>
        <taxon>Actinomycetes</taxon>
        <taxon>Geodermatophilales</taxon>
        <taxon>Geodermatophilaceae</taxon>
        <taxon>Trujillonella</taxon>
    </lineage>
</organism>
<dbReference type="Pfam" id="PF13577">
    <property type="entry name" value="SnoaL_4"/>
    <property type="match status" value="1"/>
</dbReference>
<dbReference type="RefSeq" id="WP_091947526.1">
    <property type="nucleotide sequence ID" value="NZ_FOEE01000014.1"/>
</dbReference>
<dbReference type="Gene3D" id="3.10.450.50">
    <property type="match status" value="1"/>
</dbReference>
<reference evidence="3" key="1">
    <citation type="submission" date="2016-10" db="EMBL/GenBank/DDBJ databases">
        <authorList>
            <person name="Varghese N."/>
            <person name="Submissions S."/>
        </authorList>
    </citation>
    <scope>NUCLEOTIDE SEQUENCE [LARGE SCALE GENOMIC DNA]</scope>
    <source>
        <strain evidence="3">DSM 45413</strain>
    </source>
</reference>